<sequence length="44" mass="5345">MLLIQTKKTVHFKKTFYSHFKGYYAKEVSSLECTCFFRNKHVVR</sequence>
<reference evidence="1" key="1">
    <citation type="journal article" date="2011" name="Environ. Microbiol.">
        <title>Genomic insights into the metabolic potential of the polycyclic aromatic hydrocarbon degrading sulfate-reducing Deltaproteobacterium N47.</title>
        <authorList>
            <person name="Bergmann F."/>
            <person name="Selesi D."/>
            <person name="Weinmaier T."/>
            <person name="Tischler P."/>
            <person name="Rattei T."/>
            <person name="Meckenstock R.U."/>
        </authorList>
    </citation>
    <scope>NUCLEOTIDE SEQUENCE</scope>
</reference>
<proteinExistence type="predicted"/>
<organism evidence="1">
    <name type="scientific">uncultured Desulfobacterium sp</name>
    <dbReference type="NCBI Taxonomy" id="201089"/>
    <lineage>
        <taxon>Bacteria</taxon>
        <taxon>Pseudomonadati</taxon>
        <taxon>Thermodesulfobacteriota</taxon>
        <taxon>Desulfobacteria</taxon>
        <taxon>Desulfobacterales</taxon>
        <taxon>Desulfobacteriaceae</taxon>
        <taxon>Desulfobacterium</taxon>
        <taxon>environmental samples</taxon>
    </lineage>
</organism>
<dbReference type="AlphaFoldDB" id="E1YAV2"/>
<protein>
    <submittedName>
        <fullName evidence="1">Uncharacterized protein</fullName>
    </submittedName>
</protein>
<name>E1YAV2_9BACT</name>
<accession>E1YAV2</accession>
<gene>
    <name evidence="1" type="ORF">N47_H25180</name>
</gene>
<dbReference type="EMBL" id="FR695866">
    <property type="protein sequence ID" value="CBX27696.1"/>
    <property type="molecule type" value="Genomic_DNA"/>
</dbReference>
<evidence type="ECO:0000313" key="1">
    <source>
        <dbReference type="EMBL" id="CBX27696.1"/>
    </source>
</evidence>